<evidence type="ECO:0000259" key="2">
    <source>
        <dbReference type="Pfam" id="PF08502"/>
    </source>
</evidence>
<feature type="domain" description="2-isopropylmalate synthase LeuA allosteric (dimerisation)" evidence="2">
    <location>
        <begin position="397"/>
        <end position="519"/>
    </location>
</feature>
<protein>
    <recommendedName>
        <fullName evidence="2">2-isopropylmalate synthase LeuA allosteric (dimerisation) domain-containing protein</fullName>
    </recommendedName>
</protein>
<dbReference type="RefSeq" id="WP_190717889.1">
    <property type="nucleotide sequence ID" value="NZ_JACJSW010000008.1"/>
</dbReference>
<sequence>MEKLTIFNDKTLIPVADKYQLTDQQREVFFRRLIEKKNYRQIAEELETSENACQKCMGEVYKKFNITGETRGKERRLIQVINSIITPQKSVSSIIYPSPFIERNFQFILRGEHAIARSLFAFIARTLKQVQVEHYSPAQIIGQAIREIVSDSSHRNILEKAPSATLRKFCLEQILKHLNSQRREKESSLNKLIISEESLINNMKIIRYVLDKLIKESCPKDHQLLEHIYEKGLSYQQIAGDWIDSPEKSENQDLINELKEKHEKLLKHIRLEFHTIKESENLEDYLKEVKETEIISYKNPEIKTKIELYSKIANLETLNNDNIQYLKLILDDSIRTPLIDFWINEIDHFIAHEREDLQYLETHKEFEAQQKIELINELKDGLLVNGKEKEPVLTIGIWEVKNFRLYCEQYQLAEAEVTLWNPKTNKQFTGIAVEKGSINALCQALNYSLNKALQLENKACNFFLYWVSLQNEKINNDINVPVTATVIIQDGSNFYVGKDINEDTITAAFNACVSATDNLVNNKSTCVEKIANEYTRTGIVKISGQARIEKTIEILTKIFETRESAPISIFAVSSGKLVSWWNSELGYKFQEFNKKLIQQGINIQRVFILDKLSSEIKEIMERQKRDGIDVRYILEENVENLQSNSEPFLGWQSLASTNFLVCGDELTTKMVVNSQGNEEDGSISFVQDDILVNKQQFDLIWEKAEDKDLVNSQ</sequence>
<dbReference type="InterPro" id="IPR013709">
    <property type="entry name" value="2-isopropylmalate_synth_dimer"/>
</dbReference>
<dbReference type="Pfam" id="PF08502">
    <property type="entry name" value="LeuA_dimer"/>
    <property type="match status" value="1"/>
</dbReference>
<organism evidence="3 4">
    <name type="scientific">Microcystis flos-aquae FACHB-1344</name>
    <dbReference type="NCBI Taxonomy" id="2692899"/>
    <lineage>
        <taxon>Bacteria</taxon>
        <taxon>Bacillati</taxon>
        <taxon>Cyanobacteriota</taxon>
        <taxon>Cyanophyceae</taxon>
        <taxon>Oscillatoriophycideae</taxon>
        <taxon>Chroococcales</taxon>
        <taxon>Microcystaceae</taxon>
        <taxon>Microcystis</taxon>
    </lineage>
</organism>
<dbReference type="InterPro" id="IPR013324">
    <property type="entry name" value="RNA_pol_sigma_r3/r4-like"/>
</dbReference>
<dbReference type="SUPFAM" id="SSF88659">
    <property type="entry name" value="Sigma3 and sigma4 domains of RNA polymerase sigma factors"/>
    <property type="match status" value="1"/>
</dbReference>
<gene>
    <name evidence="3" type="ORF">H6G48_00105</name>
</gene>
<reference evidence="3 4" key="1">
    <citation type="journal article" date="2020" name="ISME J.">
        <title>Comparative genomics reveals insights into cyanobacterial evolution and habitat adaptation.</title>
        <authorList>
            <person name="Chen M.Y."/>
            <person name="Teng W.K."/>
            <person name="Zhao L."/>
            <person name="Hu C.X."/>
            <person name="Zhou Y.K."/>
            <person name="Han B.P."/>
            <person name="Song L.R."/>
            <person name="Shu W.S."/>
        </authorList>
    </citation>
    <scope>NUCLEOTIDE SEQUENCE [LARGE SCALE GENOMIC DNA]</scope>
    <source>
        <strain evidence="3 4">FACHB-1344</strain>
    </source>
</reference>
<evidence type="ECO:0000313" key="3">
    <source>
        <dbReference type="EMBL" id="MBD2620193.1"/>
    </source>
</evidence>
<dbReference type="InterPro" id="IPR036388">
    <property type="entry name" value="WH-like_DNA-bd_sf"/>
</dbReference>
<keyword evidence="4" id="KW-1185">Reference proteome</keyword>
<comment type="caution">
    <text evidence="3">The sequence shown here is derived from an EMBL/GenBank/DDBJ whole genome shotgun (WGS) entry which is preliminary data.</text>
</comment>
<proteinExistence type="predicted"/>
<keyword evidence="1" id="KW-0808">Transferase</keyword>
<name>A0ABR8HL95_9CHRO</name>
<evidence type="ECO:0000256" key="1">
    <source>
        <dbReference type="ARBA" id="ARBA00022679"/>
    </source>
</evidence>
<dbReference type="EMBL" id="JACJSW010000008">
    <property type="protein sequence ID" value="MBD2620193.1"/>
    <property type="molecule type" value="Genomic_DNA"/>
</dbReference>
<evidence type="ECO:0000313" key="4">
    <source>
        <dbReference type="Proteomes" id="UP000636187"/>
    </source>
</evidence>
<accession>A0ABR8HL95</accession>
<dbReference type="Gene3D" id="1.10.10.10">
    <property type="entry name" value="Winged helix-like DNA-binding domain superfamily/Winged helix DNA-binding domain"/>
    <property type="match status" value="1"/>
</dbReference>
<dbReference type="Proteomes" id="UP000636187">
    <property type="component" value="Unassembled WGS sequence"/>
</dbReference>